<reference evidence="2" key="1">
    <citation type="submission" date="2020-08" db="EMBL/GenBank/DDBJ databases">
        <title>Genome public.</title>
        <authorList>
            <person name="Liu C."/>
            <person name="Sun Q."/>
        </authorList>
    </citation>
    <scope>NUCLEOTIDE SEQUENCE</scope>
    <source>
        <strain evidence="2">NSJ-55</strain>
    </source>
</reference>
<proteinExistence type="predicted"/>
<comment type="caution">
    <text evidence="2">The sequence shown here is derived from an EMBL/GenBank/DDBJ whole genome shotgun (WGS) entry which is preliminary data.</text>
</comment>
<dbReference type="Proteomes" id="UP000652477">
    <property type="component" value="Unassembled WGS sequence"/>
</dbReference>
<sequence>MKQNYIRVDLSEWSRGNLFKNYIDDMRIVMSLTVDVDVTKLIEFTRNNGLKFYPTMIWIVSKIVNAHDEFKYSWDKEKNLIKWDFVSPSYVDFHKEDENFTKLVTVFSDDLFEFHSRFMADKEKNKLKRAFVENQPLNSFDVTCIPWIKYKHFDVHVFDEGVFLAPVITWGKYEMEQGKYIMPLTMNIHHAVADGFHLSRFFIEVQELIHTLNTIK</sequence>
<dbReference type="PANTHER" id="PTHR38474:SF2">
    <property type="entry name" value="CHLORAMPHENICOL ACETYLTRANSFERASE"/>
    <property type="match status" value="1"/>
</dbReference>
<dbReference type="AlphaFoldDB" id="A0A923LLI5"/>
<evidence type="ECO:0000313" key="3">
    <source>
        <dbReference type="Proteomes" id="UP000652477"/>
    </source>
</evidence>
<dbReference type="SUPFAM" id="SSF52777">
    <property type="entry name" value="CoA-dependent acyltransferases"/>
    <property type="match status" value="1"/>
</dbReference>
<dbReference type="InterPro" id="IPR023213">
    <property type="entry name" value="CAT-like_dom_sf"/>
</dbReference>
<gene>
    <name evidence="2" type="ORF">H8S37_15070</name>
</gene>
<accession>A0A923LLI5</accession>
<feature type="active site" description="Proton acceptor" evidence="1">
    <location>
        <position position="190"/>
    </location>
</feature>
<dbReference type="GO" id="GO:0008811">
    <property type="term" value="F:chloramphenicol O-acetyltransferase activity"/>
    <property type="evidence" value="ECO:0007669"/>
    <property type="project" value="InterPro"/>
</dbReference>
<dbReference type="InterPro" id="IPR001707">
    <property type="entry name" value="Cmp_AcTrfase"/>
</dbReference>
<protein>
    <submittedName>
        <fullName evidence="2">Chloramphenicol acetyltransferase</fullName>
    </submittedName>
</protein>
<dbReference type="PANTHER" id="PTHR38474">
    <property type="entry name" value="SLR0299 PROTEIN"/>
    <property type="match status" value="1"/>
</dbReference>
<evidence type="ECO:0000256" key="1">
    <source>
        <dbReference type="PIRSR" id="PIRSR000440-1"/>
    </source>
</evidence>
<evidence type="ECO:0000313" key="2">
    <source>
        <dbReference type="EMBL" id="MBC5690237.1"/>
    </source>
</evidence>
<keyword evidence="3" id="KW-1185">Reference proteome</keyword>
<dbReference type="RefSeq" id="WP_186876897.1">
    <property type="nucleotide sequence ID" value="NZ_JACOPF010000004.1"/>
</dbReference>
<dbReference type="PIRSF" id="PIRSF000440">
    <property type="entry name" value="CAT"/>
    <property type="match status" value="1"/>
</dbReference>
<dbReference type="EMBL" id="JACOPF010000004">
    <property type="protein sequence ID" value="MBC5690237.1"/>
    <property type="molecule type" value="Genomic_DNA"/>
</dbReference>
<organism evidence="2 3">
    <name type="scientific">Mediterraneibacter hominis</name>
    <dbReference type="NCBI Taxonomy" id="2763054"/>
    <lineage>
        <taxon>Bacteria</taxon>
        <taxon>Bacillati</taxon>
        <taxon>Bacillota</taxon>
        <taxon>Clostridia</taxon>
        <taxon>Lachnospirales</taxon>
        <taxon>Lachnospiraceae</taxon>
        <taxon>Mediterraneibacter</taxon>
    </lineage>
</organism>
<dbReference type="Pfam" id="PF00302">
    <property type="entry name" value="CAT"/>
    <property type="match status" value="1"/>
</dbReference>
<dbReference type="Gene3D" id="3.30.559.10">
    <property type="entry name" value="Chloramphenicol acetyltransferase-like domain"/>
    <property type="match status" value="1"/>
</dbReference>
<dbReference type="SMART" id="SM01059">
    <property type="entry name" value="CAT"/>
    <property type="match status" value="1"/>
</dbReference>
<name>A0A923LLI5_9FIRM</name>